<evidence type="ECO:0000313" key="5">
    <source>
        <dbReference type="Proteomes" id="UP001204562"/>
    </source>
</evidence>
<dbReference type="InterPro" id="IPR051259">
    <property type="entry name" value="rRNA_Methyltransferase"/>
</dbReference>
<organism evidence="4 5">
    <name type="scientific">Intestinimonas massiliensis</name>
    <name type="common">ex Afouda et al. 2020</name>
    <dbReference type="NCBI Taxonomy" id="1673721"/>
    <lineage>
        <taxon>Bacteria</taxon>
        <taxon>Bacillati</taxon>
        <taxon>Bacillota</taxon>
        <taxon>Clostridia</taxon>
        <taxon>Eubacteriales</taxon>
        <taxon>Intestinimonas</taxon>
    </lineage>
</organism>
<dbReference type="RefSeq" id="WP_302469338.1">
    <property type="nucleotide sequence ID" value="NZ_JANFYS010000228.1"/>
</dbReference>
<dbReference type="Gene3D" id="3.40.1280.10">
    <property type="match status" value="1"/>
</dbReference>
<protein>
    <recommendedName>
        <fullName evidence="3">tRNA/rRNA methyltransferase SpoU type domain-containing protein</fullName>
    </recommendedName>
</protein>
<accession>A0AAW5JST7</accession>
<comment type="caution">
    <text evidence="4">The sequence shown here is derived from an EMBL/GenBank/DDBJ whole genome shotgun (WGS) entry which is preliminary data.</text>
</comment>
<dbReference type="Pfam" id="PF00588">
    <property type="entry name" value="SpoU_methylase"/>
    <property type="match status" value="1"/>
</dbReference>
<feature type="non-terminal residue" evidence="4">
    <location>
        <position position="1"/>
    </location>
</feature>
<dbReference type="SUPFAM" id="SSF75217">
    <property type="entry name" value="alpha/beta knot"/>
    <property type="match status" value="1"/>
</dbReference>
<gene>
    <name evidence="4" type="ORF">NE579_16370</name>
</gene>
<keyword evidence="2" id="KW-0808">Transferase</keyword>
<evidence type="ECO:0000256" key="1">
    <source>
        <dbReference type="ARBA" id="ARBA00022603"/>
    </source>
</evidence>
<dbReference type="EMBL" id="JANFYS010000228">
    <property type="protein sequence ID" value="MCQ4771990.1"/>
    <property type="molecule type" value="Genomic_DNA"/>
</dbReference>
<dbReference type="InterPro" id="IPR029026">
    <property type="entry name" value="tRNA_m1G_MTases_N"/>
</dbReference>
<dbReference type="Proteomes" id="UP001204562">
    <property type="component" value="Unassembled WGS sequence"/>
</dbReference>
<dbReference type="PANTHER" id="PTHR43191">
    <property type="entry name" value="RRNA METHYLTRANSFERASE 3"/>
    <property type="match status" value="1"/>
</dbReference>
<dbReference type="GO" id="GO:0003723">
    <property type="term" value="F:RNA binding"/>
    <property type="evidence" value="ECO:0007669"/>
    <property type="project" value="InterPro"/>
</dbReference>
<dbReference type="GO" id="GO:0032259">
    <property type="term" value="P:methylation"/>
    <property type="evidence" value="ECO:0007669"/>
    <property type="project" value="UniProtKB-KW"/>
</dbReference>
<sequence>LGAQVLRVLPQGSGVQRDPAQDLRRCAVVIGSEGRGVSEETLALCGKTLKIPMRTRCESLNAAVAAAVVLWEMAR</sequence>
<dbReference type="GO" id="GO:0006396">
    <property type="term" value="P:RNA processing"/>
    <property type="evidence" value="ECO:0007669"/>
    <property type="project" value="InterPro"/>
</dbReference>
<dbReference type="InterPro" id="IPR001537">
    <property type="entry name" value="SpoU_MeTrfase"/>
</dbReference>
<keyword evidence="1" id="KW-0489">Methyltransferase</keyword>
<evidence type="ECO:0000259" key="3">
    <source>
        <dbReference type="Pfam" id="PF00588"/>
    </source>
</evidence>
<dbReference type="AlphaFoldDB" id="A0AAW5JST7"/>
<dbReference type="GO" id="GO:0008173">
    <property type="term" value="F:RNA methyltransferase activity"/>
    <property type="evidence" value="ECO:0007669"/>
    <property type="project" value="InterPro"/>
</dbReference>
<reference evidence="4" key="1">
    <citation type="submission" date="2022-06" db="EMBL/GenBank/DDBJ databases">
        <title>Isolation of gut microbiota from human fecal samples.</title>
        <authorList>
            <person name="Pamer E.G."/>
            <person name="Barat B."/>
            <person name="Waligurski E."/>
            <person name="Medina S."/>
            <person name="Paddock L."/>
            <person name="Mostad J."/>
        </authorList>
    </citation>
    <scope>NUCLEOTIDE SEQUENCE</scope>
    <source>
        <strain evidence="4">DFI.9.91</strain>
    </source>
</reference>
<evidence type="ECO:0000313" key="4">
    <source>
        <dbReference type="EMBL" id="MCQ4771990.1"/>
    </source>
</evidence>
<name>A0AAW5JST7_9FIRM</name>
<evidence type="ECO:0000256" key="2">
    <source>
        <dbReference type="ARBA" id="ARBA00022679"/>
    </source>
</evidence>
<dbReference type="PANTHER" id="PTHR43191:SF2">
    <property type="entry name" value="RRNA METHYLTRANSFERASE 3, MITOCHONDRIAL"/>
    <property type="match status" value="1"/>
</dbReference>
<dbReference type="InterPro" id="IPR029028">
    <property type="entry name" value="Alpha/beta_knot_MTases"/>
</dbReference>
<feature type="domain" description="tRNA/rRNA methyltransferase SpoU type" evidence="3">
    <location>
        <begin position="22"/>
        <end position="71"/>
    </location>
</feature>
<proteinExistence type="predicted"/>